<evidence type="ECO:0000313" key="5">
    <source>
        <dbReference type="Proteomes" id="UP001362899"/>
    </source>
</evidence>
<evidence type="ECO:0000256" key="1">
    <source>
        <dbReference type="SAM" id="Coils"/>
    </source>
</evidence>
<feature type="compositionally biased region" description="Acidic residues" evidence="2">
    <location>
        <begin position="552"/>
        <end position="563"/>
    </location>
</feature>
<proteinExistence type="predicted"/>
<feature type="domain" description="Pre-rRNA-processing protein RIX1 N-terminal" evidence="3">
    <location>
        <begin position="3"/>
        <end position="164"/>
    </location>
</feature>
<gene>
    <name evidence="4" type="ORF">DASB73_005800</name>
</gene>
<dbReference type="InterPro" id="IPR012583">
    <property type="entry name" value="RIX1_N"/>
</dbReference>
<organism evidence="4 5">
    <name type="scientific">Starmerella bacillaris</name>
    <name type="common">Yeast</name>
    <name type="synonym">Candida zemplinina</name>
    <dbReference type="NCBI Taxonomy" id="1247836"/>
    <lineage>
        <taxon>Eukaryota</taxon>
        <taxon>Fungi</taxon>
        <taxon>Dikarya</taxon>
        <taxon>Ascomycota</taxon>
        <taxon>Saccharomycotina</taxon>
        <taxon>Dipodascomycetes</taxon>
        <taxon>Dipodascales</taxon>
        <taxon>Trichomonascaceae</taxon>
        <taxon>Starmerella</taxon>
    </lineage>
</organism>
<keyword evidence="5" id="KW-1185">Reference proteome</keyword>
<evidence type="ECO:0000313" key="4">
    <source>
        <dbReference type="EMBL" id="GMM49622.1"/>
    </source>
</evidence>
<evidence type="ECO:0000259" key="3">
    <source>
        <dbReference type="Pfam" id="PF08167"/>
    </source>
</evidence>
<name>A0AAV5REG7_STABA</name>
<reference evidence="4 5" key="1">
    <citation type="journal article" date="2023" name="Elife">
        <title>Identification of key yeast species and microbe-microbe interactions impacting larval growth of Drosophila in the wild.</title>
        <authorList>
            <person name="Mure A."/>
            <person name="Sugiura Y."/>
            <person name="Maeda R."/>
            <person name="Honda K."/>
            <person name="Sakurai N."/>
            <person name="Takahashi Y."/>
            <person name="Watada M."/>
            <person name="Katoh T."/>
            <person name="Gotoh A."/>
            <person name="Gotoh Y."/>
            <person name="Taniguchi I."/>
            <person name="Nakamura K."/>
            <person name="Hayashi T."/>
            <person name="Katayama T."/>
            <person name="Uemura T."/>
            <person name="Hattori Y."/>
        </authorList>
    </citation>
    <scope>NUCLEOTIDE SEQUENCE [LARGE SCALE GENOMIC DNA]</scope>
    <source>
        <strain evidence="4 5">SB-73</strain>
    </source>
</reference>
<dbReference type="Pfam" id="PF08167">
    <property type="entry name" value="RIX1"/>
    <property type="match status" value="1"/>
</dbReference>
<keyword evidence="1" id="KW-0175">Coiled coil</keyword>
<feature type="coiled-coil region" evidence="1">
    <location>
        <begin position="435"/>
        <end position="462"/>
    </location>
</feature>
<feature type="region of interest" description="Disordered" evidence="2">
    <location>
        <begin position="538"/>
        <end position="573"/>
    </location>
</feature>
<feature type="compositionally biased region" description="Polar residues" evidence="2">
    <location>
        <begin position="500"/>
        <end position="514"/>
    </location>
</feature>
<sequence>MNQVLDLLSSDSLLNRQKAATLITPFNLNAASEPIKHKLKTKVSSMLKSQGKERASGAVIARLCLEDWAIIKSHGSVWGNIMLHALDLPDTISWKPCIRTLTALYVKVHGKADLSRDIAGQHIGDYMKRLTNLSSKIDCSDAITTMLELYPTQCRKYLNELAKVTKGETLAYLCFSERKQQEEWQQRFSKTLNEGDLDLLYDYLKVASLIDAFVPSESLFARIFEQLASLKPGESLRALNFISNSFHFIGPIYKAKFDALVFQIAECLDLGIDEASASVVVLDKLVRSVGCISQNYTSLFSLVAKKVLNLLSKRSIATGASGLADYVQNPEIFSQPAYSDAILKTFLQFLEAVCVHVPHIPQSLRVQIDKYVLELGDQSEVLQLTLYPGKFSILPLAINQNRLLKGLETLVHPRLPPPTISYERHLSMEQEAQREVELEYQKQDEEAMIEDLEAVNETLDTKDDQESLNNIADQEKSMNDDSEIVVPTKKPIPIPKPDSFESSEFGSLTENTRQLELEIPPGKRLKVDEKVEDISSVIVQQEEKDNDAQLNEQEEDMDSDDDLIIPSLVMDSD</sequence>
<dbReference type="AlphaFoldDB" id="A0AAV5REG7"/>
<accession>A0AAV5REG7</accession>
<evidence type="ECO:0000256" key="2">
    <source>
        <dbReference type="SAM" id="MobiDB-lite"/>
    </source>
</evidence>
<comment type="caution">
    <text evidence="4">The sequence shown here is derived from an EMBL/GenBank/DDBJ whole genome shotgun (WGS) entry which is preliminary data.</text>
</comment>
<dbReference type="EMBL" id="BTGC01000003">
    <property type="protein sequence ID" value="GMM49622.1"/>
    <property type="molecule type" value="Genomic_DNA"/>
</dbReference>
<dbReference type="Proteomes" id="UP001362899">
    <property type="component" value="Unassembled WGS sequence"/>
</dbReference>
<feature type="region of interest" description="Disordered" evidence="2">
    <location>
        <begin position="488"/>
        <end position="514"/>
    </location>
</feature>
<protein>
    <recommendedName>
        <fullName evidence="3">Pre-rRNA-processing protein RIX1 N-terminal domain-containing protein</fullName>
    </recommendedName>
</protein>